<reference evidence="13 14" key="1">
    <citation type="submission" date="2018-01" db="EMBL/GenBank/DDBJ databases">
        <authorList>
            <person name="Gaut B.S."/>
            <person name="Morton B.R."/>
            <person name="Clegg M.T."/>
            <person name="Duvall M.R."/>
        </authorList>
    </citation>
    <scope>NUCLEOTIDE SEQUENCE [LARGE SCALE GENOMIC DNA]</scope>
    <source>
        <strain evidence="13">Cupriavidus taiwanensis cmp 52</strain>
    </source>
</reference>
<sequence length="363" mass="38117">MKPGLKLLAAAAVVVCSSAAYGQVGVTLYGVVDAGIEYANHQPNDHDVVRMTPGNLSGSRWGLRGTEDLGRGLTGLFVLESGFESDTGRSAQGGRLFGRSAYVGLQGQWGALLLGRQINALFDITGSVDPVGLAPRYSALVQDIALASRADNTVKYVGKFGGLKATAMYSFGWDSTRANGSEVPGNARIGREFGGSLAYTAANFSIATAYDEINTGTTTALPEATTRRAMLAGTYSIGNTTLYAGYRWAKAYDGALLPGAPALQPSQRSNLWWAGARWQATSPLTLSAGAYYQDFAGTNADPWLFVASADYAFSKRTDAYLTIGYTKNRNGSTLGLGSGSSGFGTVLAGANQFGTVVGLRHKF</sequence>
<comment type="subcellular location">
    <subcellularLocation>
        <location evidence="1">Cell outer membrane</location>
        <topology evidence="1">Multi-pass membrane protein</topology>
    </subcellularLocation>
</comment>
<keyword evidence="5" id="KW-0812">Transmembrane</keyword>
<keyword evidence="10" id="KW-0998">Cell outer membrane</keyword>
<organism evidence="13 14">
    <name type="scientific">Cupriavidus taiwanensis</name>
    <dbReference type="NCBI Taxonomy" id="164546"/>
    <lineage>
        <taxon>Bacteria</taxon>
        <taxon>Pseudomonadati</taxon>
        <taxon>Pseudomonadota</taxon>
        <taxon>Betaproteobacteria</taxon>
        <taxon>Burkholderiales</taxon>
        <taxon>Burkholderiaceae</taxon>
        <taxon>Cupriavidus</taxon>
    </lineage>
</organism>
<evidence type="ECO:0000256" key="7">
    <source>
        <dbReference type="ARBA" id="ARBA00023065"/>
    </source>
</evidence>
<keyword evidence="7" id="KW-0406">Ion transport</keyword>
<dbReference type="GO" id="GO:0009279">
    <property type="term" value="C:cell outer membrane"/>
    <property type="evidence" value="ECO:0007669"/>
    <property type="project" value="UniProtKB-SubCell"/>
</dbReference>
<dbReference type="AlphaFoldDB" id="A0A375IYV7"/>
<dbReference type="PANTHER" id="PTHR34501">
    <property type="entry name" value="PROTEIN YDDL-RELATED"/>
    <property type="match status" value="1"/>
</dbReference>
<feature type="signal peptide" evidence="11">
    <location>
        <begin position="1"/>
        <end position="22"/>
    </location>
</feature>
<dbReference type="CDD" id="cd00342">
    <property type="entry name" value="gram_neg_porins"/>
    <property type="match status" value="1"/>
</dbReference>
<keyword evidence="6 11" id="KW-0732">Signal</keyword>
<dbReference type="PANTHER" id="PTHR34501:SF9">
    <property type="entry name" value="MAJOR OUTER MEMBRANE PROTEIN P.IA"/>
    <property type="match status" value="1"/>
</dbReference>
<proteinExistence type="predicted"/>
<name>A0A375IYV7_9BURK</name>
<dbReference type="Proteomes" id="UP000256805">
    <property type="component" value="Unassembled WGS sequence"/>
</dbReference>
<evidence type="ECO:0000313" key="13">
    <source>
        <dbReference type="EMBL" id="SPR96563.1"/>
    </source>
</evidence>
<accession>A0A375IYV7</accession>
<evidence type="ECO:0000256" key="2">
    <source>
        <dbReference type="ARBA" id="ARBA00011233"/>
    </source>
</evidence>
<evidence type="ECO:0000256" key="6">
    <source>
        <dbReference type="ARBA" id="ARBA00022729"/>
    </source>
</evidence>
<dbReference type="InterPro" id="IPR002299">
    <property type="entry name" value="Porin_Neis"/>
</dbReference>
<evidence type="ECO:0000256" key="10">
    <source>
        <dbReference type="ARBA" id="ARBA00023237"/>
    </source>
</evidence>
<evidence type="ECO:0000256" key="1">
    <source>
        <dbReference type="ARBA" id="ARBA00004571"/>
    </source>
</evidence>
<dbReference type="RefSeq" id="WP_116382695.1">
    <property type="nucleotide sequence ID" value="NZ_LS483233.1"/>
</dbReference>
<evidence type="ECO:0000313" key="14">
    <source>
        <dbReference type="Proteomes" id="UP000256805"/>
    </source>
</evidence>
<evidence type="ECO:0000256" key="3">
    <source>
        <dbReference type="ARBA" id="ARBA00022448"/>
    </source>
</evidence>
<dbReference type="SUPFAM" id="SSF56935">
    <property type="entry name" value="Porins"/>
    <property type="match status" value="1"/>
</dbReference>
<dbReference type="InterPro" id="IPR023614">
    <property type="entry name" value="Porin_dom_sf"/>
</dbReference>
<evidence type="ECO:0000256" key="8">
    <source>
        <dbReference type="ARBA" id="ARBA00023114"/>
    </source>
</evidence>
<keyword evidence="9" id="KW-0472">Membrane</keyword>
<dbReference type="Pfam" id="PF13609">
    <property type="entry name" value="Porin_4"/>
    <property type="match status" value="1"/>
</dbReference>
<protein>
    <submittedName>
        <fullName evidence="13">Membrane protein</fullName>
    </submittedName>
</protein>
<dbReference type="GO" id="GO:0046930">
    <property type="term" value="C:pore complex"/>
    <property type="evidence" value="ECO:0007669"/>
    <property type="project" value="UniProtKB-KW"/>
</dbReference>
<dbReference type="Gene3D" id="2.40.160.10">
    <property type="entry name" value="Porin"/>
    <property type="match status" value="1"/>
</dbReference>
<dbReference type="EMBL" id="OVTA01000005">
    <property type="protein sequence ID" value="SPR96563.1"/>
    <property type="molecule type" value="Genomic_DNA"/>
</dbReference>
<keyword evidence="4" id="KW-1134">Transmembrane beta strand</keyword>
<evidence type="ECO:0000256" key="4">
    <source>
        <dbReference type="ARBA" id="ARBA00022452"/>
    </source>
</evidence>
<dbReference type="InterPro" id="IPR033900">
    <property type="entry name" value="Gram_neg_porin_domain"/>
</dbReference>
<feature type="chain" id="PRO_5016738624" evidence="11">
    <location>
        <begin position="23"/>
        <end position="363"/>
    </location>
</feature>
<evidence type="ECO:0000256" key="5">
    <source>
        <dbReference type="ARBA" id="ARBA00022692"/>
    </source>
</evidence>
<evidence type="ECO:0000256" key="9">
    <source>
        <dbReference type="ARBA" id="ARBA00023136"/>
    </source>
</evidence>
<evidence type="ECO:0000256" key="11">
    <source>
        <dbReference type="SAM" id="SignalP"/>
    </source>
</evidence>
<dbReference type="GO" id="GO:0006811">
    <property type="term" value="P:monoatomic ion transport"/>
    <property type="evidence" value="ECO:0007669"/>
    <property type="project" value="UniProtKB-KW"/>
</dbReference>
<keyword evidence="8" id="KW-0626">Porin</keyword>
<dbReference type="PRINTS" id="PR00184">
    <property type="entry name" value="NEISSPPORIN"/>
</dbReference>
<dbReference type="InterPro" id="IPR050298">
    <property type="entry name" value="Gram-neg_bact_OMP"/>
</dbReference>
<comment type="subunit">
    <text evidence="2">Homotrimer.</text>
</comment>
<evidence type="ECO:0000259" key="12">
    <source>
        <dbReference type="Pfam" id="PF13609"/>
    </source>
</evidence>
<dbReference type="GO" id="GO:0015288">
    <property type="term" value="F:porin activity"/>
    <property type="evidence" value="ECO:0007669"/>
    <property type="project" value="UniProtKB-KW"/>
</dbReference>
<gene>
    <name evidence="13" type="ORF">CBM2634_A130029</name>
</gene>
<keyword evidence="3" id="KW-0813">Transport</keyword>
<feature type="domain" description="Porin" evidence="12">
    <location>
        <begin position="9"/>
        <end position="330"/>
    </location>
</feature>